<gene>
    <name evidence="2" type="primary">AlNc14C128G6872</name>
    <name evidence="2" type="ORF">ALNC14_077630</name>
</gene>
<dbReference type="EMBL" id="FR824173">
    <property type="protein sequence ID" value="CCA21620.1"/>
    <property type="molecule type" value="Genomic_DNA"/>
</dbReference>
<dbReference type="AlphaFoldDB" id="F0WK18"/>
<feature type="transmembrane region" description="Helical" evidence="1">
    <location>
        <begin position="12"/>
        <end position="34"/>
    </location>
</feature>
<protein>
    <submittedName>
        <fullName evidence="2">AlNc14C128G6872 protein</fullName>
    </submittedName>
</protein>
<keyword evidence="1" id="KW-0472">Membrane</keyword>
<proteinExistence type="predicted"/>
<reference evidence="2" key="2">
    <citation type="submission" date="2011-02" db="EMBL/GenBank/DDBJ databases">
        <authorList>
            <person name="MacLean D."/>
        </authorList>
    </citation>
    <scope>NUCLEOTIDE SEQUENCE</scope>
</reference>
<accession>F0WK18</accession>
<keyword evidence="1" id="KW-0812">Transmembrane</keyword>
<keyword evidence="1" id="KW-1133">Transmembrane helix</keyword>
<dbReference type="HOGENOM" id="CLU_2946439_0_0_1"/>
<reference evidence="2" key="1">
    <citation type="journal article" date="2011" name="PLoS Biol.">
        <title>Gene gain and loss during evolution of obligate parasitism in the white rust pathogen of Arabidopsis thaliana.</title>
        <authorList>
            <person name="Kemen E."/>
            <person name="Gardiner A."/>
            <person name="Schultz-Larsen T."/>
            <person name="Kemen A.C."/>
            <person name="Balmuth A.L."/>
            <person name="Robert-Seilaniantz A."/>
            <person name="Bailey K."/>
            <person name="Holub E."/>
            <person name="Studholme D.J."/>
            <person name="Maclean D."/>
            <person name="Jones J.D."/>
        </authorList>
    </citation>
    <scope>NUCLEOTIDE SEQUENCE</scope>
</reference>
<organism evidence="2">
    <name type="scientific">Albugo laibachii Nc14</name>
    <dbReference type="NCBI Taxonomy" id="890382"/>
    <lineage>
        <taxon>Eukaryota</taxon>
        <taxon>Sar</taxon>
        <taxon>Stramenopiles</taxon>
        <taxon>Oomycota</taxon>
        <taxon>Peronosporomycetes</taxon>
        <taxon>Albuginales</taxon>
        <taxon>Albuginaceae</taxon>
        <taxon>Albugo</taxon>
    </lineage>
</organism>
<evidence type="ECO:0000256" key="1">
    <source>
        <dbReference type="SAM" id="Phobius"/>
    </source>
</evidence>
<sequence>MYGVCVGVKSNCFLIALLIAYLLAICIRGFSSFLNCECEGDNCICLRMGRIYRVAEKMTF</sequence>
<name>F0WK18_9STRA</name>
<evidence type="ECO:0000313" key="2">
    <source>
        <dbReference type="EMBL" id="CCA21620.1"/>
    </source>
</evidence>